<protein>
    <submittedName>
        <fullName evidence="1">Uncharacterized protein</fullName>
    </submittedName>
</protein>
<dbReference type="Proteomes" id="UP000265768">
    <property type="component" value="Unassembled WGS sequence"/>
</dbReference>
<evidence type="ECO:0000313" key="2">
    <source>
        <dbReference type="Proteomes" id="UP000265768"/>
    </source>
</evidence>
<organism evidence="1 2">
    <name type="scientific">Bailinhaonella thermotolerans</name>
    <dbReference type="NCBI Taxonomy" id="1070861"/>
    <lineage>
        <taxon>Bacteria</taxon>
        <taxon>Bacillati</taxon>
        <taxon>Actinomycetota</taxon>
        <taxon>Actinomycetes</taxon>
        <taxon>Streptosporangiales</taxon>
        <taxon>Streptosporangiaceae</taxon>
        <taxon>Bailinhaonella</taxon>
    </lineage>
</organism>
<sequence length="119" mass="12983">MDGVRRLIASATAFHEALAFPLRDPQTGDPVWATASMAEIVRGSHLAFARLLPADRAEQASARLERATRELYTTVRELAQVLPGAKQAWIVPIRRMSEITGLTVHTLRQIALSDSGPPA</sequence>
<gene>
    <name evidence="1" type="ORF">D5H75_38280</name>
</gene>
<accession>A0A3A4A637</accession>
<keyword evidence="2" id="KW-1185">Reference proteome</keyword>
<comment type="caution">
    <text evidence="1">The sequence shown here is derived from an EMBL/GenBank/DDBJ whole genome shotgun (WGS) entry which is preliminary data.</text>
</comment>
<proteinExistence type="predicted"/>
<evidence type="ECO:0000313" key="1">
    <source>
        <dbReference type="EMBL" id="RJL21067.1"/>
    </source>
</evidence>
<name>A0A3A4A637_9ACTN</name>
<reference evidence="1 2" key="1">
    <citation type="submission" date="2018-09" db="EMBL/GenBank/DDBJ databases">
        <title>YIM 75507 draft genome.</title>
        <authorList>
            <person name="Tang S."/>
            <person name="Feng Y."/>
        </authorList>
    </citation>
    <scope>NUCLEOTIDE SEQUENCE [LARGE SCALE GENOMIC DNA]</scope>
    <source>
        <strain evidence="1 2">YIM 75507</strain>
    </source>
</reference>
<dbReference type="EMBL" id="QZEY01000027">
    <property type="protein sequence ID" value="RJL21067.1"/>
    <property type="molecule type" value="Genomic_DNA"/>
</dbReference>
<dbReference type="AlphaFoldDB" id="A0A3A4A637"/>